<dbReference type="InterPro" id="IPR014729">
    <property type="entry name" value="Rossmann-like_a/b/a_fold"/>
</dbReference>
<feature type="binding site" evidence="6">
    <location>
        <begin position="57"/>
        <end position="62"/>
    </location>
    <ligand>
        <name>ATP</name>
        <dbReference type="ChEBI" id="CHEBI:30616"/>
    </ligand>
</feature>
<dbReference type="InterPro" id="IPR012795">
    <property type="entry name" value="tRNA_Ile_lys_synt_N"/>
</dbReference>
<feature type="domain" description="tRNA(Ile)-lysidine/2-thiocytidine synthase N-terminal" evidence="7">
    <location>
        <begin position="53"/>
        <end position="229"/>
    </location>
</feature>
<sequence length="437" mass="48274">MQPLPSSATWTPKRLPIWPIINDFDDINTVAVDPFVRVRANLDRLAGSSPALGVAVSGGGDSVALMHMIARWRINRRVQVATVDHGLRPESRAEADTVARQAADLGLRHDILTWQRPVTGSGNLMAEARKARLHLLSHWAKANDLAMIALGHTADDQAETLVMRLDRGAGVDGLAAMAPARQAHGTIWLRPMLDVTRDDLRDWLQAEHLDWIDDPSNENDDYERVRVRKVLRSSGWQIARIAESAANLREVRSALSYYALQTCADANFANAAVDLDVVAFHDAPAEIRRRILIAATRWVTGAPYPARRATVSHAMDAVNAGKRVTLDGVLIHPRGDRLHIIREPAAALRAAAGRTTWDGRWRITDLPAHLRISALGLRNLSGLNWRDHGLSHDEAIASPAIYDRNQLIEAPLLQPQGAFRVTPLRSATDFRSLVMAH</sequence>
<comment type="caution">
    <text evidence="8">The sequence shown here is derived from an EMBL/GenBank/DDBJ whole genome shotgun (WGS) entry which is preliminary data.</text>
</comment>
<evidence type="ECO:0000256" key="6">
    <source>
        <dbReference type="HAMAP-Rule" id="MF_01161"/>
    </source>
</evidence>
<dbReference type="PANTHER" id="PTHR43033">
    <property type="entry name" value="TRNA(ILE)-LYSIDINE SYNTHASE-RELATED"/>
    <property type="match status" value="1"/>
</dbReference>
<protein>
    <recommendedName>
        <fullName evidence="6">tRNA(Ile)-lysidine synthase</fullName>
        <ecNumber evidence="6">6.3.4.19</ecNumber>
    </recommendedName>
    <alternativeName>
        <fullName evidence="6">tRNA(Ile)-2-lysyl-cytidine synthase</fullName>
    </alternativeName>
    <alternativeName>
        <fullName evidence="6">tRNA(Ile)-lysidine synthetase</fullName>
    </alternativeName>
</protein>
<keyword evidence="4 6" id="KW-0067">ATP-binding</keyword>
<evidence type="ECO:0000256" key="3">
    <source>
        <dbReference type="ARBA" id="ARBA00022741"/>
    </source>
</evidence>
<dbReference type="GO" id="GO:0032267">
    <property type="term" value="F:tRNA(Ile)-lysidine synthase activity"/>
    <property type="evidence" value="ECO:0007669"/>
    <property type="project" value="UniProtKB-EC"/>
</dbReference>
<dbReference type="Gene3D" id="3.40.50.620">
    <property type="entry name" value="HUPs"/>
    <property type="match status" value="1"/>
</dbReference>
<comment type="subcellular location">
    <subcellularLocation>
        <location evidence="6">Cytoplasm</location>
    </subcellularLocation>
</comment>
<comment type="catalytic activity">
    <reaction evidence="5 6">
        <text>cytidine(34) in tRNA(Ile2) + L-lysine + ATP = lysidine(34) in tRNA(Ile2) + AMP + diphosphate + H(+)</text>
        <dbReference type="Rhea" id="RHEA:43744"/>
        <dbReference type="Rhea" id="RHEA-COMP:10625"/>
        <dbReference type="Rhea" id="RHEA-COMP:10670"/>
        <dbReference type="ChEBI" id="CHEBI:15378"/>
        <dbReference type="ChEBI" id="CHEBI:30616"/>
        <dbReference type="ChEBI" id="CHEBI:32551"/>
        <dbReference type="ChEBI" id="CHEBI:33019"/>
        <dbReference type="ChEBI" id="CHEBI:82748"/>
        <dbReference type="ChEBI" id="CHEBI:83665"/>
        <dbReference type="ChEBI" id="CHEBI:456215"/>
        <dbReference type="EC" id="6.3.4.19"/>
    </reaction>
</comment>
<dbReference type="Proteomes" id="UP001165641">
    <property type="component" value="Unassembled WGS sequence"/>
</dbReference>
<dbReference type="EMBL" id="JAQBIE010000003">
    <property type="protein sequence ID" value="MDB6176426.1"/>
    <property type="molecule type" value="Genomic_DNA"/>
</dbReference>
<evidence type="ECO:0000256" key="4">
    <source>
        <dbReference type="ARBA" id="ARBA00022840"/>
    </source>
</evidence>
<dbReference type="CDD" id="cd01992">
    <property type="entry name" value="TilS_N"/>
    <property type="match status" value="1"/>
</dbReference>
<dbReference type="Pfam" id="PF01171">
    <property type="entry name" value="ATP_bind_3"/>
    <property type="match status" value="1"/>
</dbReference>
<evidence type="ECO:0000313" key="8">
    <source>
        <dbReference type="EMBL" id="MDB6176426.1"/>
    </source>
</evidence>
<keyword evidence="6" id="KW-0963">Cytoplasm</keyword>
<comment type="function">
    <text evidence="6">Ligates lysine onto the cytidine present at position 34 of the AUA codon-specific tRNA(Ile) that contains the anticodon CAU, in an ATP-dependent manner. Cytidine is converted to lysidine, thus changing the amino acid specificity of the tRNA from methionine to isoleucine.</text>
</comment>
<evidence type="ECO:0000259" key="7">
    <source>
        <dbReference type="Pfam" id="PF01171"/>
    </source>
</evidence>
<dbReference type="HAMAP" id="MF_01161">
    <property type="entry name" value="tRNA_Ile_lys_synt"/>
    <property type="match status" value="1"/>
</dbReference>
<comment type="similarity">
    <text evidence="6">Belongs to the tRNA(Ile)-lysidine synthase family.</text>
</comment>
<dbReference type="PANTHER" id="PTHR43033:SF5">
    <property type="entry name" value="TRNA(ILE)-LYSIDINE SYNTHETASE"/>
    <property type="match status" value="1"/>
</dbReference>
<reference evidence="8" key="1">
    <citation type="submission" date="2022-12" db="EMBL/GenBank/DDBJ databases">
        <title>Paracoccus onchidii sp. nov., isolated from a marine invertebrate from the South China Sea.</title>
        <authorList>
            <person name="Xu S."/>
            <person name="Liu Z."/>
            <person name="Xu Y."/>
        </authorList>
    </citation>
    <scope>NUCLEOTIDE SEQUENCE</scope>
    <source>
        <strain evidence="8">Z330</strain>
    </source>
</reference>
<gene>
    <name evidence="6 8" type="primary">tilS</name>
    <name evidence="8" type="ORF">PAF17_02780</name>
</gene>
<keyword evidence="2 6" id="KW-0819">tRNA processing</keyword>
<dbReference type="SUPFAM" id="SSF52402">
    <property type="entry name" value="Adenine nucleotide alpha hydrolases-like"/>
    <property type="match status" value="1"/>
</dbReference>
<evidence type="ECO:0000256" key="1">
    <source>
        <dbReference type="ARBA" id="ARBA00022598"/>
    </source>
</evidence>
<dbReference type="NCBIfam" id="TIGR02432">
    <property type="entry name" value="lysidine_TilS_N"/>
    <property type="match status" value="1"/>
</dbReference>
<dbReference type="InterPro" id="IPR012094">
    <property type="entry name" value="tRNA_Ile_lys_synt"/>
</dbReference>
<accession>A0ABT4ZAP4</accession>
<keyword evidence="9" id="KW-1185">Reference proteome</keyword>
<keyword evidence="3 6" id="KW-0547">Nucleotide-binding</keyword>
<keyword evidence="1 6" id="KW-0436">Ligase</keyword>
<evidence type="ECO:0000313" key="9">
    <source>
        <dbReference type="Proteomes" id="UP001165641"/>
    </source>
</evidence>
<proteinExistence type="inferred from homology"/>
<evidence type="ECO:0000256" key="5">
    <source>
        <dbReference type="ARBA" id="ARBA00048539"/>
    </source>
</evidence>
<organism evidence="8 9">
    <name type="scientific">Paracoccus onchidii</name>
    <dbReference type="NCBI Taxonomy" id="3017813"/>
    <lineage>
        <taxon>Bacteria</taxon>
        <taxon>Pseudomonadati</taxon>
        <taxon>Pseudomonadota</taxon>
        <taxon>Alphaproteobacteria</taxon>
        <taxon>Rhodobacterales</taxon>
        <taxon>Paracoccaceae</taxon>
        <taxon>Paracoccus</taxon>
    </lineage>
</organism>
<name>A0ABT4ZAP4_9RHOB</name>
<evidence type="ECO:0000256" key="2">
    <source>
        <dbReference type="ARBA" id="ARBA00022694"/>
    </source>
</evidence>
<dbReference type="InterPro" id="IPR011063">
    <property type="entry name" value="TilS/TtcA_N"/>
</dbReference>
<dbReference type="RefSeq" id="WP_271887562.1">
    <property type="nucleotide sequence ID" value="NZ_JAQBIE010000003.1"/>
</dbReference>
<dbReference type="EC" id="6.3.4.19" evidence="6"/>
<comment type="domain">
    <text evidence="6">The N-terminal region contains the highly conserved SGGXDS motif, predicted to be a P-loop motif involved in ATP binding.</text>
</comment>